<feature type="compositionally biased region" description="Basic and acidic residues" evidence="1">
    <location>
        <begin position="67"/>
        <end position="76"/>
    </location>
</feature>
<evidence type="ECO:0000313" key="3">
    <source>
        <dbReference type="Proteomes" id="UP000828390"/>
    </source>
</evidence>
<dbReference type="Proteomes" id="UP000828390">
    <property type="component" value="Unassembled WGS sequence"/>
</dbReference>
<organism evidence="2 3">
    <name type="scientific">Dreissena polymorpha</name>
    <name type="common">Zebra mussel</name>
    <name type="synonym">Mytilus polymorpha</name>
    <dbReference type="NCBI Taxonomy" id="45954"/>
    <lineage>
        <taxon>Eukaryota</taxon>
        <taxon>Metazoa</taxon>
        <taxon>Spiralia</taxon>
        <taxon>Lophotrochozoa</taxon>
        <taxon>Mollusca</taxon>
        <taxon>Bivalvia</taxon>
        <taxon>Autobranchia</taxon>
        <taxon>Heteroconchia</taxon>
        <taxon>Euheterodonta</taxon>
        <taxon>Imparidentia</taxon>
        <taxon>Neoheterodontei</taxon>
        <taxon>Myida</taxon>
        <taxon>Dreissenoidea</taxon>
        <taxon>Dreissenidae</taxon>
        <taxon>Dreissena</taxon>
    </lineage>
</organism>
<protein>
    <submittedName>
        <fullName evidence="2">Uncharacterized protein</fullName>
    </submittedName>
</protein>
<reference evidence="2" key="1">
    <citation type="journal article" date="2019" name="bioRxiv">
        <title>The Genome of the Zebra Mussel, Dreissena polymorpha: A Resource for Invasive Species Research.</title>
        <authorList>
            <person name="McCartney M.A."/>
            <person name="Auch B."/>
            <person name="Kono T."/>
            <person name="Mallez S."/>
            <person name="Zhang Y."/>
            <person name="Obille A."/>
            <person name="Becker A."/>
            <person name="Abrahante J.E."/>
            <person name="Garbe J."/>
            <person name="Badalamenti J.P."/>
            <person name="Herman A."/>
            <person name="Mangelson H."/>
            <person name="Liachko I."/>
            <person name="Sullivan S."/>
            <person name="Sone E.D."/>
            <person name="Koren S."/>
            <person name="Silverstein K.A.T."/>
            <person name="Beckman K.B."/>
            <person name="Gohl D.M."/>
        </authorList>
    </citation>
    <scope>NUCLEOTIDE SEQUENCE</scope>
    <source>
        <strain evidence="2">Duluth1</strain>
        <tissue evidence="2">Whole animal</tissue>
    </source>
</reference>
<comment type="caution">
    <text evidence="2">The sequence shown here is derived from an EMBL/GenBank/DDBJ whole genome shotgun (WGS) entry which is preliminary data.</text>
</comment>
<evidence type="ECO:0000256" key="1">
    <source>
        <dbReference type="SAM" id="MobiDB-lite"/>
    </source>
</evidence>
<keyword evidence="3" id="KW-1185">Reference proteome</keyword>
<feature type="region of interest" description="Disordered" evidence="1">
    <location>
        <begin position="1"/>
        <end position="76"/>
    </location>
</feature>
<reference evidence="2" key="2">
    <citation type="submission" date="2020-11" db="EMBL/GenBank/DDBJ databases">
        <authorList>
            <person name="McCartney M.A."/>
            <person name="Auch B."/>
            <person name="Kono T."/>
            <person name="Mallez S."/>
            <person name="Becker A."/>
            <person name="Gohl D.M."/>
            <person name="Silverstein K.A.T."/>
            <person name="Koren S."/>
            <person name="Bechman K.B."/>
            <person name="Herman A."/>
            <person name="Abrahante J.E."/>
            <person name="Garbe J."/>
        </authorList>
    </citation>
    <scope>NUCLEOTIDE SEQUENCE</scope>
    <source>
        <strain evidence="2">Duluth1</strain>
        <tissue evidence="2">Whole animal</tissue>
    </source>
</reference>
<name>A0A9D4D2C9_DREPO</name>
<proteinExistence type="predicted"/>
<dbReference type="AlphaFoldDB" id="A0A9D4D2C9"/>
<dbReference type="EMBL" id="JAIWYP010000011">
    <property type="protein sequence ID" value="KAH3736053.1"/>
    <property type="molecule type" value="Genomic_DNA"/>
</dbReference>
<accession>A0A9D4D2C9</accession>
<gene>
    <name evidence="2" type="ORF">DPMN_042613</name>
</gene>
<sequence length="76" mass="8420">MRGRGAPRKAEMQRSVSPDGNRINKGEKGNNVIDYEQQLREAEYVPNSSSAGMVPSEVPTKPANNARRVEHHNSMS</sequence>
<evidence type="ECO:0000313" key="2">
    <source>
        <dbReference type="EMBL" id="KAH3736053.1"/>
    </source>
</evidence>